<comment type="caution">
    <text evidence="1">The sequence shown here is derived from an EMBL/GenBank/DDBJ whole genome shotgun (WGS) entry which is preliminary data.</text>
</comment>
<organism evidence="1 2">
    <name type="scientific">Brachionus plicatilis</name>
    <name type="common">Marine rotifer</name>
    <name type="synonym">Brachionus muelleri</name>
    <dbReference type="NCBI Taxonomy" id="10195"/>
    <lineage>
        <taxon>Eukaryota</taxon>
        <taxon>Metazoa</taxon>
        <taxon>Spiralia</taxon>
        <taxon>Gnathifera</taxon>
        <taxon>Rotifera</taxon>
        <taxon>Eurotatoria</taxon>
        <taxon>Monogononta</taxon>
        <taxon>Pseudotrocha</taxon>
        <taxon>Ploima</taxon>
        <taxon>Brachionidae</taxon>
        <taxon>Brachionus</taxon>
    </lineage>
</organism>
<sequence>MNALKVMLKPKIKLNILINKIRENGLDIFYAFKSFNQKFCKFRKLVDQKNNISKFQNDTFSILSQNISTLNYDLH</sequence>
<keyword evidence="2" id="KW-1185">Reference proteome</keyword>
<evidence type="ECO:0000313" key="1">
    <source>
        <dbReference type="EMBL" id="RNA02049.1"/>
    </source>
</evidence>
<evidence type="ECO:0000313" key="2">
    <source>
        <dbReference type="Proteomes" id="UP000276133"/>
    </source>
</evidence>
<dbReference type="AlphaFoldDB" id="A0A3M7PSZ2"/>
<protein>
    <submittedName>
        <fullName evidence="1">Uncharacterized protein</fullName>
    </submittedName>
</protein>
<gene>
    <name evidence="1" type="ORF">BpHYR1_004077</name>
</gene>
<name>A0A3M7PSZ2_BRAPC</name>
<reference evidence="1 2" key="1">
    <citation type="journal article" date="2018" name="Sci. Rep.">
        <title>Genomic signatures of local adaptation to the degree of environmental predictability in rotifers.</title>
        <authorList>
            <person name="Franch-Gras L."/>
            <person name="Hahn C."/>
            <person name="Garcia-Roger E.M."/>
            <person name="Carmona M.J."/>
            <person name="Serra M."/>
            <person name="Gomez A."/>
        </authorList>
    </citation>
    <scope>NUCLEOTIDE SEQUENCE [LARGE SCALE GENOMIC DNA]</scope>
    <source>
        <strain evidence="1">HYR1</strain>
    </source>
</reference>
<proteinExistence type="predicted"/>
<dbReference type="EMBL" id="REGN01009070">
    <property type="protein sequence ID" value="RNA02049.1"/>
    <property type="molecule type" value="Genomic_DNA"/>
</dbReference>
<dbReference type="Proteomes" id="UP000276133">
    <property type="component" value="Unassembled WGS sequence"/>
</dbReference>
<accession>A0A3M7PSZ2</accession>